<proteinExistence type="predicted"/>
<comment type="caution">
    <text evidence="1">The sequence shown here is derived from an EMBL/GenBank/DDBJ whole genome shotgun (WGS) entry which is preliminary data.</text>
</comment>
<protein>
    <recommendedName>
        <fullName evidence="3">DUF4625 domain-containing protein</fullName>
    </recommendedName>
</protein>
<reference evidence="1 2" key="1">
    <citation type="submission" date="2019-12" db="EMBL/GenBank/DDBJ databases">
        <authorList>
            <person name="Dong K."/>
        </authorList>
    </citation>
    <scope>NUCLEOTIDE SEQUENCE [LARGE SCALE GENOMIC DNA]</scope>
    <source>
        <strain evidence="1 2">JCM 31225</strain>
    </source>
</reference>
<organism evidence="1 2">
    <name type="scientific">Sphingobacterium humi</name>
    <dbReference type="NCBI Taxonomy" id="1796905"/>
    <lineage>
        <taxon>Bacteria</taxon>
        <taxon>Pseudomonadati</taxon>
        <taxon>Bacteroidota</taxon>
        <taxon>Sphingobacteriia</taxon>
        <taxon>Sphingobacteriales</taxon>
        <taxon>Sphingobacteriaceae</taxon>
        <taxon>Sphingobacterium</taxon>
    </lineage>
</organism>
<accession>A0A6N8KUL7</accession>
<dbReference type="AlphaFoldDB" id="A0A6N8KUL7"/>
<dbReference type="Proteomes" id="UP000435036">
    <property type="component" value="Unassembled WGS sequence"/>
</dbReference>
<dbReference type="EMBL" id="WSQA01000002">
    <property type="protein sequence ID" value="MVZ61163.1"/>
    <property type="molecule type" value="Genomic_DNA"/>
</dbReference>
<name>A0A6N8KUL7_9SPHI</name>
<keyword evidence="2" id="KW-1185">Reference proteome</keyword>
<evidence type="ECO:0000313" key="1">
    <source>
        <dbReference type="EMBL" id="MVZ61163.1"/>
    </source>
</evidence>
<dbReference type="RefSeq" id="WP_160367803.1">
    <property type="nucleotide sequence ID" value="NZ_WSQA01000002.1"/>
</dbReference>
<gene>
    <name evidence="1" type="ORF">GQF63_03925</name>
</gene>
<dbReference type="OrthoDB" id="978436at2"/>
<dbReference type="PROSITE" id="PS51257">
    <property type="entry name" value="PROKAR_LIPOPROTEIN"/>
    <property type="match status" value="1"/>
</dbReference>
<evidence type="ECO:0008006" key="3">
    <source>
        <dbReference type="Google" id="ProtNLM"/>
    </source>
</evidence>
<sequence length="209" mass="23673">MKKNILPLFTVISLLVFGSCSKDNPVPVTDQEELGTAELIFTEVKVEPHDDHFHYNDFEGAEKQSIKFTGKDLSAPANAHMHLHVGKTYRFELKATDFAGRPAEQTFIDSEEQHFAFWLNAPASSMKVIFADKKADKTRVKVGTVGYISVLKETNAFELRYIMRHLNPGVKSKIDLVNDIQNKDFTKFGGANDLDLKFEMHFVGEEHSH</sequence>
<evidence type="ECO:0000313" key="2">
    <source>
        <dbReference type="Proteomes" id="UP000435036"/>
    </source>
</evidence>